<reference evidence="2" key="1">
    <citation type="submission" date="2021-04" db="EMBL/GenBank/DDBJ databases">
        <title>Complete genome sequence for Sulfitobacter sp. strain JK7-1.</title>
        <authorList>
            <person name="Park S.-J."/>
        </authorList>
    </citation>
    <scope>NUCLEOTIDE SEQUENCE</scope>
    <source>
        <strain evidence="2">JK7-1</strain>
    </source>
</reference>
<evidence type="ECO:0000259" key="1">
    <source>
        <dbReference type="Pfam" id="PF25670"/>
    </source>
</evidence>
<dbReference type="InterPro" id="IPR058008">
    <property type="entry name" value="Gp26_C"/>
</dbReference>
<dbReference type="Pfam" id="PF10983">
    <property type="entry name" value="DUF2793"/>
    <property type="match status" value="1"/>
</dbReference>
<dbReference type="Pfam" id="PF25670">
    <property type="entry name" value="Phage_tail_C_2"/>
    <property type="match status" value="1"/>
</dbReference>
<dbReference type="KEGG" id="sual:KDD17_14060"/>
<feature type="domain" description="Phage tail protein C-terminal" evidence="1">
    <location>
        <begin position="333"/>
        <end position="445"/>
    </location>
</feature>
<accession>A0A975PLS8</accession>
<dbReference type="Proteomes" id="UP000683291">
    <property type="component" value="Chromosome 1"/>
</dbReference>
<dbReference type="AlphaFoldDB" id="A0A975PLS8"/>
<name>A0A975PLS8_9RHOB</name>
<gene>
    <name evidence="2" type="ORF">KDD17_14060</name>
</gene>
<dbReference type="RefSeq" id="WP_212704236.1">
    <property type="nucleotide sequence ID" value="NZ_CP073581.1"/>
</dbReference>
<evidence type="ECO:0000313" key="2">
    <source>
        <dbReference type="EMBL" id="QUJ76038.1"/>
    </source>
</evidence>
<sequence length="461" mass="49269">MSDTSPRLSLPLIAPAQAQKHVTHNEALTRLDVLAQLTLEGVEAETPPVTPQEGDVWALGASPSGDWTGQAGTLAAYVNGAWLFITPAVGWQAVNISDGSQRVWSGGAWDIPGTVTLDNVEGIGINASFDAFNRLVVASEASLFNHAGAGHQIKVNKAAATDTASLLFQTGFSGRAEMGTAGSDAFAIKVSADSVTWNTGLLFDPANGRAQAPSGLTVTGTLTGSAVTQTQMDTTPGRLMKVGDFGLGAVIAPLIVNIDDNTLPFGQYRTTAPSTTGTFPTSMAWGHVRIFGSNLGDFVQLFANVVDDKLFMRRYRTSAGGWQPWRTFWNTANTTVDANGFLREASPIVRLFNDQHVEPVETVGARFTRVGTGHYTLDDVAPLASEGWSVEIPRDFNGNREVFAEIAYDADTRCLNVRTSAPVWDGAWRAGDACDIPEGRWIDLRFVPNAPEEVPEDAEAL</sequence>
<evidence type="ECO:0000313" key="3">
    <source>
        <dbReference type="Proteomes" id="UP000683291"/>
    </source>
</evidence>
<dbReference type="EMBL" id="CP073581">
    <property type="protein sequence ID" value="QUJ76038.1"/>
    <property type="molecule type" value="Genomic_DNA"/>
</dbReference>
<dbReference type="InterPro" id="IPR021251">
    <property type="entry name" value="DUF2793"/>
</dbReference>
<protein>
    <submittedName>
        <fullName evidence="2">DUF2793 domain-containing protein</fullName>
    </submittedName>
</protein>
<organism evidence="2 3">
    <name type="scientific">Sulfitobacter albidus</name>
    <dbReference type="NCBI Taxonomy" id="2829501"/>
    <lineage>
        <taxon>Bacteria</taxon>
        <taxon>Pseudomonadati</taxon>
        <taxon>Pseudomonadota</taxon>
        <taxon>Alphaproteobacteria</taxon>
        <taxon>Rhodobacterales</taxon>
        <taxon>Roseobacteraceae</taxon>
        <taxon>Sulfitobacter</taxon>
    </lineage>
</organism>
<keyword evidence="3" id="KW-1185">Reference proteome</keyword>
<proteinExistence type="predicted"/>